<keyword evidence="2" id="KW-0472">Membrane</keyword>
<keyword evidence="4" id="KW-1185">Reference proteome</keyword>
<keyword evidence="2" id="KW-1133">Transmembrane helix</keyword>
<dbReference type="OrthoDB" id="2850836at2759"/>
<accession>A0A0C9WCS0</accession>
<organism evidence="3 4">
    <name type="scientific">Hydnomerulius pinastri MD-312</name>
    <dbReference type="NCBI Taxonomy" id="994086"/>
    <lineage>
        <taxon>Eukaryota</taxon>
        <taxon>Fungi</taxon>
        <taxon>Dikarya</taxon>
        <taxon>Basidiomycota</taxon>
        <taxon>Agaricomycotina</taxon>
        <taxon>Agaricomycetes</taxon>
        <taxon>Agaricomycetidae</taxon>
        <taxon>Boletales</taxon>
        <taxon>Boletales incertae sedis</taxon>
        <taxon>Leucogyrophana</taxon>
    </lineage>
</organism>
<evidence type="ECO:0000313" key="4">
    <source>
        <dbReference type="Proteomes" id="UP000053820"/>
    </source>
</evidence>
<evidence type="ECO:0000256" key="2">
    <source>
        <dbReference type="SAM" id="Phobius"/>
    </source>
</evidence>
<dbReference type="Proteomes" id="UP000053820">
    <property type="component" value="Unassembled WGS sequence"/>
</dbReference>
<keyword evidence="2" id="KW-0812">Transmembrane</keyword>
<gene>
    <name evidence="3" type="ORF">HYDPIDRAFT_158815</name>
</gene>
<evidence type="ECO:0000313" key="3">
    <source>
        <dbReference type="EMBL" id="KIJ61862.1"/>
    </source>
</evidence>
<sequence length="168" mass="18123">MDKTTKPPRIPKGRPAILFGGVAVVATGFASWWFGLLRHHARKEELDPVTGGSLPTWEYRIQQAQNPVENADKPATLRQNNSSPPPDPPAPGKQGAHPGPTTNKGNSPEHADRAVPGAPQTKSGKSDDPNVGPRPGPEPTPQRTAEEDGRVYTKAPRYVDSYDKKKSP</sequence>
<dbReference type="AlphaFoldDB" id="A0A0C9WCS0"/>
<name>A0A0C9WCS0_9AGAM</name>
<dbReference type="HOGENOM" id="CLU_108132_0_0_1"/>
<reference evidence="3 4" key="1">
    <citation type="submission" date="2014-04" db="EMBL/GenBank/DDBJ databases">
        <title>Evolutionary Origins and Diversification of the Mycorrhizal Mutualists.</title>
        <authorList>
            <consortium name="DOE Joint Genome Institute"/>
            <consortium name="Mycorrhizal Genomics Consortium"/>
            <person name="Kohler A."/>
            <person name="Kuo A."/>
            <person name="Nagy L.G."/>
            <person name="Floudas D."/>
            <person name="Copeland A."/>
            <person name="Barry K.W."/>
            <person name="Cichocki N."/>
            <person name="Veneault-Fourrey C."/>
            <person name="LaButti K."/>
            <person name="Lindquist E.A."/>
            <person name="Lipzen A."/>
            <person name="Lundell T."/>
            <person name="Morin E."/>
            <person name="Murat C."/>
            <person name="Riley R."/>
            <person name="Ohm R."/>
            <person name="Sun H."/>
            <person name="Tunlid A."/>
            <person name="Henrissat B."/>
            <person name="Grigoriev I.V."/>
            <person name="Hibbett D.S."/>
            <person name="Martin F."/>
        </authorList>
    </citation>
    <scope>NUCLEOTIDE SEQUENCE [LARGE SCALE GENOMIC DNA]</scope>
    <source>
        <strain evidence="3 4">MD-312</strain>
    </source>
</reference>
<feature type="transmembrane region" description="Helical" evidence="2">
    <location>
        <begin position="16"/>
        <end position="36"/>
    </location>
</feature>
<feature type="region of interest" description="Disordered" evidence="1">
    <location>
        <begin position="46"/>
        <end position="168"/>
    </location>
</feature>
<dbReference type="EMBL" id="KN839859">
    <property type="protein sequence ID" value="KIJ61862.1"/>
    <property type="molecule type" value="Genomic_DNA"/>
</dbReference>
<protein>
    <submittedName>
        <fullName evidence="3">Uncharacterized protein</fullName>
    </submittedName>
</protein>
<evidence type="ECO:0000256" key="1">
    <source>
        <dbReference type="SAM" id="MobiDB-lite"/>
    </source>
</evidence>
<proteinExistence type="predicted"/>